<comment type="subcellular location">
    <subcellularLocation>
        <location evidence="2">Cytoplasm</location>
    </subcellularLocation>
    <subcellularLocation>
        <location evidence="1">Nucleus</location>
    </subcellularLocation>
</comment>
<evidence type="ECO:0000256" key="1">
    <source>
        <dbReference type="ARBA" id="ARBA00004123"/>
    </source>
</evidence>
<dbReference type="Gene3D" id="1.20.1410.10">
    <property type="entry name" value="I/LWEQ domain"/>
    <property type="match status" value="1"/>
</dbReference>
<evidence type="ECO:0000259" key="7">
    <source>
        <dbReference type="Pfam" id="PF13324"/>
    </source>
</evidence>
<dbReference type="RefSeq" id="XP_014671423.1">
    <property type="nucleotide sequence ID" value="XM_014815937.1"/>
</dbReference>
<dbReference type="InterPro" id="IPR049317">
    <property type="entry name" value="GCIP-like_N"/>
</dbReference>
<feature type="domain" description="Cyclin-D1-binding protein 1-like C-terminal" evidence="8">
    <location>
        <begin position="205"/>
        <end position="302"/>
    </location>
</feature>
<evidence type="ECO:0000256" key="6">
    <source>
        <dbReference type="ARBA" id="ARBA00023306"/>
    </source>
</evidence>
<dbReference type="InterPro" id="IPR049318">
    <property type="entry name" value="GCIP_C"/>
</dbReference>
<dbReference type="InterPro" id="IPR026907">
    <property type="entry name" value="GCIP-like"/>
</dbReference>
<evidence type="ECO:0000256" key="2">
    <source>
        <dbReference type="ARBA" id="ARBA00004496"/>
    </source>
</evidence>
<proteinExistence type="inferred from homology"/>
<evidence type="ECO:0000256" key="3">
    <source>
        <dbReference type="ARBA" id="ARBA00008940"/>
    </source>
</evidence>
<evidence type="ECO:0000256" key="4">
    <source>
        <dbReference type="ARBA" id="ARBA00022490"/>
    </source>
</evidence>
<feature type="domain" description="Cyclin-D1-binding protein 1-like N-terminal" evidence="7">
    <location>
        <begin position="53"/>
        <end position="190"/>
    </location>
</feature>
<keyword evidence="5" id="KW-0539">Nucleus</keyword>
<evidence type="ECO:0000259" key="8">
    <source>
        <dbReference type="Pfam" id="PF20936"/>
    </source>
</evidence>
<keyword evidence="6" id="KW-0131">Cell cycle</keyword>
<sequence>MAAPMEAVAKSNDEVFNLLHANLQLAIDQLKGDDPKDRDFAGFTSEAFWQRLEVIVKRLSHEAVKLCVAFSKPPVPAPEESQKLVNVLEQCTLMTVSLFYGLPDTQGLHLQKMLRQGIITIVTSLQQLANDLRLNGPQGPQKQLQSTGSVWESCDAIQELPRDSGAAAISELNSACALVKDALDEIEEALRTDTESRWSGLGDVLDEFSDDAWSDTDRQLIAPCLGLVKAAKASLKKTTTAAKSNVAAAVRRATFALDELMDQVAMMSPAVDDLITVLYPPLSHASVRLNSVKLANTVKALLAFARGTHICAEEDNEWMDFLVNVVDHNIEKVKQLAPASNGSVA</sequence>
<reference evidence="10" key="1">
    <citation type="submission" date="2025-08" db="UniProtKB">
        <authorList>
            <consortium name="RefSeq"/>
        </authorList>
    </citation>
    <scope>IDENTIFICATION</scope>
</reference>
<keyword evidence="9" id="KW-1185">Reference proteome</keyword>
<dbReference type="Pfam" id="PF13324">
    <property type="entry name" value="GCIP_N"/>
    <property type="match status" value="1"/>
</dbReference>
<evidence type="ECO:0000313" key="9">
    <source>
        <dbReference type="Proteomes" id="UP000695022"/>
    </source>
</evidence>
<evidence type="ECO:0000313" key="10">
    <source>
        <dbReference type="RefSeq" id="XP_014671423.1"/>
    </source>
</evidence>
<dbReference type="Gene3D" id="1.20.1420.10">
    <property type="entry name" value="Talin, central domain"/>
    <property type="match status" value="1"/>
</dbReference>
<dbReference type="PANTHER" id="PTHR15492:SF1">
    <property type="entry name" value="CYCLIN-D1-BINDING PROTEIN 1"/>
    <property type="match status" value="1"/>
</dbReference>
<organism evidence="9 10">
    <name type="scientific">Priapulus caudatus</name>
    <name type="common">Priapulid worm</name>
    <dbReference type="NCBI Taxonomy" id="37621"/>
    <lineage>
        <taxon>Eukaryota</taxon>
        <taxon>Metazoa</taxon>
        <taxon>Ecdysozoa</taxon>
        <taxon>Scalidophora</taxon>
        <taxon>Priapulida</taxon>
        <taxon>Priapulimorpha</taxon>
        <taxon>Priapulimorphida</taxon>
        <taxon>Priapulidae</taxon>
        <taxon>Priapulus</taxon>
    </lineage>
</organism>
<protein>
    <submittedName>
        <fullName evidence="10">LOW QUALITY PROTEIN: cyclin-D1-binding protein 1 homolog</fullName>
    </submittedName>
</protein>
<dbReference type="GeneID" id="106812145"/>
<dbReference type="PANTHER" id="PTHR15492">
    <property type="entry name" value="CYCLIN D1-BINDING PROTEIN 1"/>
    <property type="match status" value="1"/>
</dbReference>
<dbReference type="Proteomes" id="UP000695022">
    <property type="component" value="Unplaced"/>
</dbReference>
<keyword evidence="4" id="KW-0963">Cytoplasm</keyword>
<gene>
    <name evidence="10" type="primary">LOC106812145</name>
</gene>
<comment type="similarity">
    <text evidence="3">Belongs to the CCNDBP1 family.</text>
</comment>
<name>A0ABM1EGV2_PRICU</name>
<dbReference type="Pfam" id="PF20936">
    <property type="entry name" value="GCIP_C"/>
    <property type="match status" value="1"/>
</dbReference>
<evidence type="ECO:0000256" key="5">
    <source>
        <dbReference type="ARBA" id="ARBA00023242"/>
    </source>
</evidence>
<accession>A0ABM1EGV2</accession>